<dbReference type="RefSeq" id="WP_226541575.1">
    <property type="nucleotide sequence ID" value="NZ_CP129013.1"/>
</dbReference>
<evidence type="ECO:0000313" key="2">
    <source>
        <dbReference type="EMBL" id="WLR41472.1"/>
    </source>
</evidence>
<name>A0ABY9JQ70_9BACI</name>
<sequence>MIKLLVALLIPFFLVLLFSRVTYNHYVGTGLTLALLIVAFFNGHMDSTAIWFLDVASLIAGFMVSKKMIEDVKRVKQ</sequence>
<evidence type="ECO:0000313" key="3">
    <source>
        <dbReference type="Proteomes" id="UP001197974"/>
    </source>
</evidence>
<gene>
    <name evidence="2" type="ORF">LC087_11250</name>
</gene>
<keyword evidence="3" id="KW-1185">Reference proteome</keyword>
<evidence type="ECO:0000256" key="1">
    <source>
        <dbReference type="SAM" id="Phobius"/>
    </source>
</evidence>
<dbReference type="Pfam" id="PF09964">
    <property type="entry name" value="DUF2198"/>
    <property type="match status" value="1"/>
</dbReference>
<proteinExistence type="predicted"/>
<feature type="transmembrane region" description="Helical" evidence="1">
    <location>
        <begin position="48"/>
        <end position="65"/>
    </location>
</feature>
<dbReference type="EMBL" id="CP129013">
    <property type="protein sequence ID" value="WLR41472.1"/>
    <property type="molecule type" value="Genomic_DNA"/>
</dbReference>
<keyword evidence="1" id="KW-0812">Transmembrane</keyword>
<dbReference type="InterPro" id="IPR019242">
    <property type="entry name" value="DUF2198"/>
</dbReference>
<protein>
    <submittedName>
        <fullName evidence="2">DUF2198 family protein</fullName>
    </submittedName>
</protein>
<keyword evidence="1" id="KW-0472">Membrane</keyword>
<accession>A0ABY9JQ70</accession>
<dbReference type="Proteomes" id="UP001197974">
    <property type="component" value="Chromosome"/>
</dbReference>
<keyword evidence="1" id="KW-1133">Transmembrane helix</keyword>
<organism evidence="2 3">
    <name type="scientific">Bacillus carboniphilus</name>
    <dbReference type="NCBI Taxonomy" id="86663"/>
    <lineage>
        <taxon>Bacteria</taxon>
        <taxon>Bacillati</taxon>
        <taxon>Bacillota</taxon>
        <taxon>Bacilli</taxon>
        <taxon>Bacillales</taxon>
        <taxon>Bacillaceae</taxon>
        <taxon>Bacillus</taxon>
    </lineage>
</organism>
<reference evidence="2 3" key="1">
    <citation type="submission" date="2023-06" db="EMBL/GenBank/DDBJ databases">
        <title>Five Gram-positive bacteria isolated from mangrove sediments in Shenzhen, Guangdong, China.</title>
        <authorList>
            <person name="Yu S."/>
            <person name="Zheng W."/>
            <person name="Huang Y."/>
        </authorList>
    </citation>
    <scope>NUCLEOTIDE SEQUENCE [LARGE SCALE GENOMIC DNA]</scope>
    <source>
        <strain evidence="2 3">SaN35-3</strain>
    </source>
</reference>